<keyword evidence="5" id="KW-1185">Reference proteome</keyword>
<dbReference type="Pfam" id="PF13427">
    <property type="entry name" value="AadA_C"/>
    <property type="match status" value="1"/>
</dbReference>
<proteinExistence type="predicted"/>
<dbReference type="CDD" id="cd05403">
    <property type="entry name" value="NT_KNTase_like"/>
    <property type="match status" value="1"/>
</dbReference>
<evidence type="ECO:0000259" key="3">
    <source>
        <dbReference type="Pfam" id="PF13427"/>
    </source>
</evidence>
<dbReference type="Gene3D" id="3.30.460.10">
    <property type="entry name" value="Beta Polymerase, domain 2"/>
    <property type="match status" value="1"/>
</dbReference>
<dbReference type="Pfam" id="PF01909">
    <property type="entry name" value="NTP_transf_2"/>
    <property type="match status" value="1"/>
</dbReference>
<dbReference type="Proteomes" id="UP001243330">
    <property type="component" value="Unassembled WGS sequence"/>
</dbReference>
<gene>
    <name evidence="4" type="ORF">CCHR01_07446</name>
</gene>
<sequence>MENDLLNEVSAYLDEIVKRLVDHLRDQLVGVYLLGSAAYGAYEPGSSDLDVQAIVKNPLETDEKQAIISLLNQDALPCPATKLELVVYAQNSVNPASRHPRFELNLNSGPHQADHVSLDPANESSHWFLLDIAMGRQLGGCLHGLAITEAFGAVPDSWVLEAIADSLAWHQANEANSTNSALNACRSWQYIATGEFSSKLNGGKWAMGQPDCPPIVNSAIAARNAGGELPVAQMMELFDFVAKANRNKLNNDIN</sequence>
<dbReference type="EMBL" id="JAQOWY010000132">
    <property type="protein sequence ID" value="KAK1849883.1"/>
    <property type="molecule type" value="Genomic_DNA"/>
</dbReference>
<name>A0AAD9AL07_9PEZI</name>
<organism evidence="4 5">
    <name type="scientific">Colletotrichum chrysophilum</name>
    <dbReference type="NCBI Taxonomy" id="1836956"/>
    <lineage>
        <taxon>Eukaryota</taxon>
        <taxon>Fungi</taxon>
        <taxon>Dikarya</taxon>
        <taxon>Ascomycota</taxon>
        <taxon>Pezizomycotina</taxon>
        <taxon>Sordariomycetes</taxon>
        <taxon>Hypocreomycetidae</taxon>
        <taxon>Glomerellales</taxon>
        <taxon>Glomerellaceae</taxon>
        <taxon>Colletotrichum</taxon>
        <taxon>Colletotrichum gloeosporioides species complex</taxon>
    </lineage>
</organism>
<dbReference type="InterPro" id="IPR025184">
    <property type="entry name" value="AadA_C"/>
</dbReference>
<accession>A0AAD9AL07</accession>
<dbReference type="InterPro" id="IPR043519">
    <property type="entry name" value="NT_sf"/>
</dbReference>
<dbReference type="SUPFAM" id="SSF81301">
    <property type="entry name" value="Nucleotidyltransferase"/>
    <property type="match status" value="1"/>
</dbReference>
<evidence type="ECO:0000313" key="4">
    <source>
        <dbReference type="EMBL" id="KAK1849883.1"/>
    </source>
</evidence>
<evidence type="ECO:0000259" key="2">
    <source>
        <dbReference type="Pfam" id="PF01909"/>
    </source>
</evidence>
<dbReference type="InterPro" id="IPR002934">
    <property type="entry name" value="Polymerase_NTP_transf_dom"/>
</dbReference>
<dbReference type="GO" id="GO:0016779">
    <property type="term" value="F:nucleotidyltransferase activity"/>
    <property type="evidence" value="ECO:0007669"/>
    <property type="project" value="InterPro"/>
</dbReference>
<evidence type="ECO:0008006" key="6">
    <source>
        <dbReference type="Google" id="ProtNLM"/>
    </source>
</evidence>
<reference evidence="4" key="1">
    <citation type="submission" date="2023-01" db="EMBL/GenBank/DDBJ databases">
        <title>Colletotrichum chrysophilum M932 genome sequence.</title>
        <authorList>
            <person name="Baroncelli R."/>
        </authorList>
    </citation>
    <scope>NUCLEOTIDE SEQUENCE</scope>
    <source>
        <strain evidence="4">M932</strain>
    </source>
</reference>
<comment type="caution">
    <text evidence="4">The sequence shown here is derived from an EMBL/GenBank/DDBJ whole genome shotgun (WGS) entry which is preliminary data.</text>
</comment>
<evidence type="ECO:0000256" key="1">
    <source>
        <dbReference type="ARBA" id="ARBA00022679"/>
    </source>
</evidence>
<dbReference type="AlphaFoldDB" id="A0AAD9AL07"/>
<keyword evidence="1" id="KW-0808">Transferase</keyword>
<feature type="domain" description="Polymerase nucleotidyl transferase" evidence="2">
    <location>
        <begin position="16"/>
        <end position="73"/>
    </location>
</feature>
<evidence type="ECO:0000313" key="5">
    <source>
        <dbReference type="Proteomes" id="UP001243330"/>
    </source>
</evidence>
<feature type="domain" description="Adenylyltransferase AadA C-terminal" evidence="3">
    <location>
        <begin position="151"/>
        <end position="209"/>
    </location>
</feature>
<protein>
    <recommendedName>
        <fullName evidence="6">Adenylyltransferase AadA C-terminal domain-containing protein</fullName>
    </recommendedName>
</protein>